<protein>
    <submittedName>
        <fullName evidence="1">Uncharacterized protein</fullName>
    </submittedName>
</protein>
<accession>A0A3S9QM14</accession>
<dbReference type="AlphaFoldDB" id="A0A3S9QM14"/>
<dbReference type="EMBL" id="CP033905">
    <property type="protein sequence ID" value="AZR06998.1"/>
    <property type="molecule type" value="Genomic_DNA"/>
</dbReference>
<sequence length="159" mass="17486">MAPKLGVRASALRLGQEVRKLRDTNELLKTALAFSHPNSTRSVGHDCLYRWSIVIVSQPGFICAPLNNAPEGGSCLHAGIARRRSLPRQLARSGTANWSRLLARFTPRTMGCMGFVGCGMSSRAKASCLPSQQNAAKYYSKQQTKLGYFSTVADKWLKR</sequence>
<reference evidence="1 2" key="1">
    <citation type="submission" date="2018-11" db="EMBL/GenBank/DDBJ databases">
        <title>Multidrug-resistant genes are associated with an 42-kb island TGI1 carrying a complex class 1 integron in a Trueperella pyogenes.</title>
        <authorList>
            <person name="Dong W."/>
        </authorList>
    </citation>
    <scope>NUCLEOTIDE SEQUENCE [LARGE SCALE GENOMIC DNA]</scope>
    <source>
        <strain evidence="1 2">TP4</strain>
    </source>
</reference>
<organism evidence="1 2">
    <name type="scientific">Trueperella pyogenes</name>
    <dbReference type="NCBI Taxonomy" id="1661"/>
    <lineage>
        <taxon>Bacteria</taxon>
        <taxon>Bacillati</taxon>
        <taxon>Actinomycetota</taxon>
        <taxon>Actinomycetes</taxon>
        <taxon>Actinomycetales</taxon>
        <taxon>Actinomycetaceae</taxon>
        <taxon>Trueperella</taxon>
    </lineage>
</organism>
<proteinExistence type="predicted"/>
<dbReference type="Proteomes" id="UP000275951">
    <property type="component" value="Chromosome"/>
</dbReference>
<evidence type="ECO:0000313" key="1">
    <source>
        <dbReference type="EMBL" id="AZR06998.1"/>
    </source>
</evidence>
<name>A0A3S9QM14_9ACTO</name>
<evidence type="ECO:0000313" key="2">
    <source>
        <dbReference type="Proteomes" id="UP000275951"/>
    </source>
</evidence>
<gene>
    <name evidence="1" type="ORF">EBQ10_06595</name>
</gene>